<evidence type="ECO:0000256" key="2">
    <source>
        <dbReference type="SAM" id="SignalP"/>
    </source>
</evidence>
<organism evidence="3 4">
    <name type="scientific">Falco tinnunculus</name>
    <name type="common">Common kestrel</name>
    <dbReference type="NCBI Taxonomy" id="100819"/>
    <lineage>
        <taxon>Eukaryota</taxon>
        <taxon>Metazoa</taxon>
        <taxon>Chordata</taxon>
        <taxon>Craniata</taxon>
        <taxon>Vertebrata</taxon>
        <taxon>Euteleostomi</taxon>
        <taxon>Archelosauria</taxon>
        <taxon>Archosauria</taxon>
        <taxon>Dinosauria</taxon>
        <taxon>Saurischia</taxon>
        <taxon>Theropoda</taxon>
        <taxon>Coelurosauria</taxon>
        <taxon>Aves</taxon>
        <taxon>Neognathae</taxon>
        <taxon>Neoaves</taxon>
        <taxon>Telluraves</taxon>
        <taxon>Australaves</taxon>
        <taxon>Falconiformes</taxon>
        <taxon>Falconidae</taxon>
        <taxon>Falco</taxon>
    </lineage>
</organism>
<name>A0A8C4UW28_FALTI</name>
<reference evidence="3" key="2">
    <citation type="submission" date="2025-09" db="UniProtKB">
        <authorList>
            <consortium name="Ensembl"/>
        </authorList>
    </citation>
    <scope>IDENTIFICATION</scope>
</reference>
<keyword evidence="2" id="KW-0732">Signal</keyword>
<reference evidence="3" key="1">
    <citation type="submission" date="2025-08" db="UniProtKB">
        <authorList>
            <consortium name="Ensembl"/>
        </authorList>
    </citation>
    <scope>IDENTIFICATION</scope>
</reference>
<evidence type="ECO:0008006" key="5">
    <source>
        <dbReference type="Google" id="ProtNLM"/>
    </source>
</evidence>
<evidence type="ECO:0000313" key="3">
    <source>
        <dbReference type="Ensembl" id="ENSFTIP00000018889.1"/>
    </source>
</evidence>
<protein>
    <recommendedName>
        <fullName evidence="5">Secreted protein</fullName>
    </recommendedName>
</protein>
<dbReference type="Ensembl" id="ENSFTIT00000019684.1">
    <property type="protein sequence ID" value="ENSFTIP00000018889.1"/>
    <property type="gene ID" value="ENSFTIG00000012468.1"/>
</dbReference>
<keyword evidence="4" id="KW-1185">Reference proteome</keyword>
<evidence type="ECO:0000256" key="1">
    <source>
        <dbReference type="SAM" id="MobiDB-lite"/>
    </source>
</evidence>
<proteinExistence type="predicted"/>
<dbReference type="AlphaFoldDB" id="A0A8C4UW28"/>
<dbReference type="Proteomes" id="UP000694562">
    <property type="component" value="Unplaced"/>
</dbReference>
<sequence>MVCAPSFLATSCLGTFCSSHTAASPPGTASVAHDIVITATLGIASMDEHFAVFISRKTVSLVRRCHSPQLRKDGKSQSLAEKNPRKDRNHQRRRELRHPTVQANTP</sequence>
<evidence type="ECO:0000313" key="4">
    <source>
        <dbReference type="Proteomes" id="UP000694562"/>
    </source>
</evidence>
<accession>A0A8C4UW28</accession>
<feature type="region of interest" description="Disordered" evidence="1">
    <location>
        <begin position="66"/>
        <end position="106"/>
    </location>
</feature>
<feature type="chain" id="PRO_5034844170" description="Secreted protein" evidence="2">
    <location>
        <begin position="24"/>
        <end position="106"/>
    </location>
</feature>
<feature type="compositionally biased region" description="Basic residues" evidence="1">
    <location>
        <begin position="85"/>
        <end position="96"/>
    </location>
</feature>
<feature type="signal peptide" evidence="2">
    <location>
        <begin position="1"/>
        <end position="23"/>
    </location>
</feature>